<dbReference type="Gene3D" id="2.40.10.120">
    <property type="match status" value="1"/>
</dbReference>
<feature type="region of interest" description="Disordered" evidence="1">
    <location>
        <begin position="311"/>
        <end position="332"/>
    </location>
</feature>
<dbReference type="AlphaFoldDB" id="A0A382FEN6"/>
<name>A0A382FEN6_9ZZZZ</name>
<feature type="non-terminal residue" evidence="2">
    <location>
        <position position="1"/>
    </location>
</feature>
<dbReference type="Pfam" id="PF13365">
    <property type="entry name" value="Trypsin_2"/>
    <property type="match status" value="1"/>
</dbReference>
<dbReference type="InterPro" id="IPR009003">
    <property type="entry name" value="Peptidase_S1_PA"/>
</dbReference>
<dbReference type="InterPro" id="IPR001940">
    <property type="entry name" value="Peptidase_S1C"/>
</dbReference>
<feature type="region of interest" description="Disordered" evidence="1">
    <location>
        <begin position="63"/>
        <end position="109"/>
    </location>
</feature>
<feature type="compositionally biased region" description="Pro residues" evidence="1">
    <location>
        <begin position="64"/>
        <end position="108"/>
    </location>
</feature>
<accession>A0A382FEN6</accession>
<dbReference type="SUPFAM" id="SSF50494">
    <property type="entry name" value="Trypsin-like serine proteases"/>
    <property type="match status" value="1"/>
</dbReference>
<dbReference type="PRINTS" id="PR00834">
    <property type="entry name" value="PROTEASES2C"/>
</dbReference>
<evidence type="ECO:0008006" key="3">
    <source>
        <dbReference type="Google" id="ProtNLM"/>
    </source>
</evidence>
<feature type="compositionally biased region" description="Pro residues" evidence="1">
    <location>
        <begin position="311"/>
        <end position="330"/>
    </location>
</feature>
<dbReference type="PANTHER" id="PTHR43019">
    <property type="entry name" value="SERINE ENDOPROTEASE DEGS"/>
    <property type="match status" value="1"/>
</dbReference>
<dbReference type="EMBL" id="UINC01049388">
    <property type="protein sequence ID" value="SVB61102.1"/>
    <property type="molecule type" value="Genomic_DNA"/>
</dbReference>
<evidence type="ECO:0000256" key="1">
    <source>
        <dbReference type="SAM" id="MobiDB-lite"/>
    </source>
</evidence>
<sequence>VAIPFLLALTLGCQQAPEPKGPNIEATVVAAVQAALPEPTPTPTPNIPLTVEAQVQEKLAAIPTPTPTPTSVPPTPTPTPTSVPPTPTPTPTSVPPTPTPTPVPPTPTPTLKSIVDQVRPAVVRIETGLSTGSGFIFELGWPNPDVANALVLTNNHVIEGASWVQVVVNDLHRFDAEVWGVDPGNDIALLRICCGNFEDLEWADQSEISEGDQAIAIGYPLGIPGKASITSGIISAERYEFGQWVIQTDAAINPGNSGGPLISSSGKVLGINTRKEFYSSDGRPVDGLGFAVSLKTIRSILESLKSGYMKPVPPPTLTPTPPPTATPTPVPQQSYRLPTWYIPSISGTIERGIKFFETSGYGISSDDNKQFLRFFDGNEARYIYFELSISVPYQYVAQSFDVELVYYRNGVRWGGGVGTHTTYAFYSGFYIWHGWGSIIPGL</sequence>
<feature type="non-terminal residue" evidence="2">
    <location>
        <position position="442"/>
    </location>
</feature>
<proteinExistence type="predicted"/>
<dbReference type="PANTHER" id="PTHR43019:SF23">
    <property type="entry name" value="PROTEASE DO-LIKE 5, CHLOROPLASTIC"/>
    <property type="match status" value="1"/>
</dbReference>
<dbReference type="GO" id="GO:0004252">
    <property type="term" value="F:serine-type endopeptidase activity"/>
    <property type="evidence" value="ECO:0007669"/>
    <property type="project" value="InterPro"/>
</dbReference>
<organism evidence="2">
    <name type="scientific">marine metagenome</name>
    <dbReference type="NCBI Taxonomy" id="408172"/>
    <lineage>
        <taxon>unclassified sequences</taxon>
        <taxon>metagenomes</taxon>
        <taxon>ecological metagenomes</taxon>
    </lineage>
</organism>
<dbReference type="GO" id="GO:0006508">
    <property type="term" value="P:proteolysis"/>
    <property type="evidence" value="ECO:0007669"/>
    <property type="project" value="InterPro"/>
</dbReference>
<reference evidence="2" key="1">
    <citation type="submission" date="2018-05" db="EMBL/GenBank/DDBJ databases">
        <authorList>
            <person name="Lanie J.A."/>
            <person name="Ng W.-L."/>
            <person name="Kazmierczak K.M."/>
            <person name="Andrzejewski T.M."/>
            <person name="Davidsen T.M."/>
            <person name="Wayne K.J."/>
            <person name="Tettelin H."/>
            <person name="Glass J.I."/>
            <person name="Rusch D."/>
            <person name="Podicherti R."/>
            <person name="Tsui H.-C.T."/>
            <person name="Winkler M.E."/>
        </authorList>
    </citation>
    <scope>NUCLEOTIDE SEQUENCE</scope>
</reference>
<gene>
    <name evidence="2" type="ORF">METZ01_LOCUS213956</name>
</gene>
<protein>
    <recommendedName>
        <fullName evidence="3">Serine protease</fullName>
    </recommendedName>
</protein>
<evidence type="ECO:0000313" key="2">
    <source>
        <dbReference type="EMBL" id="SVB61102.1"/>
    </source>
</evidence>